<dbReference type="SMART" id="SM00490">
    <property type="entry name" value="HELICc"/>
    <property type="match status" value="1"/>
</dbReference>
<dbReference type="InterPro" id="IPR002495">
    <property type="entry name" value="Glyco_trans_8"/>
</dbReference>
<comment type="caution">
    <text evidence="12">The sequence shown here is derived from an EMBL/GenBank/DDBJ whole genome shotgun (WGS) entry which is preliminary data.</text>
</comment>
<evidence type="ECO:0000313" key="12">
    <source>
        <dbReference type="EMBL" id="CAI0437902.1"/>
    </source>
</evidence>
<feature type="region of interest" description="Disordered" evidence="9">
    <location>
        <begin position="1017"/>
        <end position="1044"/>
    </location>
</feature>
<dbReference type="Gene3D" id="3.40.50.10810">
    <property type="entry name" value="Tandem AAA-ATPase domain"/>
    <property type="match status" value="1"/>
</dbReference>
<dbReference type="InterPro" id="IPR014001">
    <property type="entry name" value="Helicase_ATP-bd"/>
</dbReference>
<dbReference type="Proteomes" id="UP001154282">
    <property type="component" value="Unassembled WGS sequence"/>
</dbReference>
<keyword evidence="13" id="KW-1185">Reference proteome</keyword>
<keyword evidence="5" id="KW-0378">Hydrolase</keyword>
<evidence type="ECO:0000256" key="7">
    <source>
        <dbReference type="ARBA" id="ARBA00022840"/>
    </source>
</evidence>
<evidence type="ECO:0000256" key="2">
    <source>
        <dbReference type="ARBA" id="ARBA00022676"/>
    </source>
</evidence>
<dbReference type="PROSITE" id="PS51194">
    <property type="entry name" value="HELICASE_CTER"/>
    <property type="match status" value="1"/>
</dbReference>
<dbReference type="GO" id="GO:0005634">
    <property type="term" value="C:nucleus"/>
    <property type="evidence" value="ECO:0007669"/>
    <property type="project" value="UniProtKB-SubCell"/>
</dbReference>
<evidence type="ECO:0000256" key="6">
    <source>
        <dbReference type="ARBA" id="ARBA00022806"/>
    </source>
</evidence>
<sequence>MEAAFCVAPRNDTRHTPEDFYSKGHKRIKLSHDIAKPSKTGSSNVVDYSDPFAVSHMIETLDSGIYGSVTEDMKALLTFKLQVLSPYLQKHPSLSDILWGGEKSSTKGGSGVQSDDVIDLDDDDDVGHNPMVKNAIVVIDSDDEDKQDQRMVLPFQEVALPKPEGQFVTEKEFDDLQIENKRRGVPQMVPVELGGKKKPDPKDEPDIKKDKGTYIGVADDDNDSETVDDGLGDIWNEMSLAMECAKEDVEHHPSDDYMEDDDELCDHSFILKDDIGYVCRICGVIERGIESIIEVQFYKAKKSTRTYMSSRTEKDRDQKEAIGIQLSEEDMMVTEIAAHPRHLKVMKPHQIEGFNFLCSNLVSENPGGCILAHAPGSGKTFMIISFMQSFLAKYPHARPLVVLPKGILSTWKTEFKRWEVENIPLLDFYTMKADSRHQQLDILKQWLEEKSILFLGYKQFSSIICDSGSSVATSCQEILLKRPSILILDEGHTPRNENTDVLQSLAKIQTPRKVVLSGTLYQNHVKEVFNILNLARPKFLRLDSSKGIVKRIMSKVNISGLKKQIKVGADATFFELVEHTIQKDPDFNRKVSIIRDLREMTSKVLHYYKGDFLDELPGLADFTVVLNLSYRQKHEVKELKKLARKFKRSSVGSAVYLHPKLITVSESVGVTDGKMDELLETLNLRDGAKAKFFFNMLGLCESTGEKLLVFSQYLTPLKFLERLVVNVKGWTMGKEIFVISGESSSDQREWSMNQFNKSPDAKVFFGSIKACGEGISLVGASRILILDVHLNPSVTRQAIGRAFRPGQTKKVYAYRLVAADSPEEEDHSACFRKEAIAKMWFEWHEYCGYQNFEVEKIELEESDDPFLESPLLREDIRVLYRSAFHFCPSRLKDQPLGLPPKPSLKLEFIPHRSRAATSTSPPLNLECIPINLHHSTSQQLPPINAHPNSPFIQTPDLPPTIPSPPLNLTAANRSFLRSGYTSDQQSSSSASSVDLGGDQGHSAIKVLNHSEEVLRNHPNEENNGTIQMGSSGHGRPNSSGGGAVVVHKHRSSDVDSVRLCELSFGSYCLWLDEHREDMKDFMVKKLKDKLFVARAYFPTIAKLPEQSELSRELRQNIQEFERILSESSTDTDLPPFIEKKLQKMEASIAKAKTFPVECSNVDKKLRQILDLTEDEANFHMKQSAFLYQLAVQTMPKSLHCLLMRLTVEYFKTSPHAEITRPEKYSDPSLQHYVILSKNVLASSVVINSTVLHARESGNLAFHVLTDAQNYFAMKLWFLRNTYKKAVVEVINIEDVNLDNEKTALLSFSLPVEFRVTFHQSVESPSETHLRTDYLSTFSHSHYLLPYIFPKLKRIVVLDDDVVVQRDLTELWSLKMGGKVVGAAQLCSVRFAQLSNLFGDDSFDRKSCPWMSGLNVIDLVKWRELELTKTYQDFVREVSRRWSSEAIALRANLLTFRDLIHPLDDSWVLSGLGHDYALEPQVIKHVAVLHYNGNLKPWLELGIPSLGFTEGTASTLTMFDDLSRGLENIKE</sequence>
<dbReference type="InterPro" id="IPR001650">
    <property type="entry name" value="Helicase_C-like"/>
</dbReference>
<dbReference type="InterPro" id="IPR038718">
    <property type="entry name" value="SNF2-like_sf"/>
</dbReference>
<dbReference type="GO" id="GO:0016757">
    <property type="term" value="F:glycosyltransferase activity"/>
    <property type="evidence" value="ECO:0007669"/>
    <property type="project" value="UniProtKB-KW"/>
</dbReference>
<dbReference type="EMBL" id="CAMGYJ010000006">
    <property type="protein sequence ID" value="CAI0437902.1"/>
    <property type="molecule type" value="Genomic_DNA"/>
</dbReference>
<dbReference type="Pfam" id="PF25557">
    <property type="entry name" value="GAUT_1"/>
    <property type="match status" value="1"/>
</dbReference>
<feature type="compositionally biased region" description="Polar residues" evidence="9">
    <location>
        <begin position="938"/>
        <end position="952"/>
    </location>
</feature>
<feature type="region of interest" description="Disordered" evidence="9">
    <location>
        <begin position="191"/>
        <end position="226"/>
    </location>
</feature>
<evidence type="ECO:0000256" key="8">
    <source>
        <dbReference type="ARBA" id="ARBA00023242"/>
    </source>
</evidence>
<evidence type="ECO:0000313" key="13">
    <source>
        <dbReference type="Proteomes" id="UP001154282"/>
    </source>
</evidence>
<dbReference type="Pfam" id="PF00271">
    <property type="entry name" value="Helicase_C"/>
    <property type="match status" value="1"/>
</dbReference>
<reference evidence="12" key="1">
    <citation type="submission" date="2022-08" db="EMBL/GenBank/DDBJ databases">
        <authorList>
            <person name="Gutierrez-Valencia J."/>
        </authorList>
    </citation>
    <scope>NUCLEOTIDE SEQUENCE</scope>
</reference>
<dbReference type="SUPFAM" id="SSF53448">
    <property type="entry name" value="Nucleotide-diphospho-sugar transferases"/>
    <property type="match status" value="1"/>
</dbReference>
<proteinExistence type="predicted"/>
<dbReference type="InterPro" id="IPR000330">
    <property type="entry name" value="SNF2_N"/>
</dbReference>
<keyword evidence="6" id="KW-0347">Helicase</keyword>
<evidence type="ECO:0000256" key="3">
    <source>
        <dbReference type="ARBA" id="ARBA00022679"/>
    </source>
</evidence>
<feature type="compositionally biased region" description="Polar residues" evidence="9">
    <location>
        <begin position="1021"/>
        <end position="1030"/>
    </location>
</feature>
<keyword evidence="2" id="KW-0328">Glycosyltransferase</keyword>
<keyword evidence="3" id="KW-0808">Transferase</keyword>
<name>A0AAV0LUW9_9ROSI</name>
<evidence type="ECO:0000256" key="4">
    <source>
        <dbReference type="ARBA" id="ARBA00022741"/>
    </source>
</evidence>
<dbReference type="Gene3D" id="3.40.50.300">
    <property type="entry name" value="P-loop containing nucleotide triphosphate hydrolases"/>
    <property type="match status" value="1"/>
</dbReference>
<keyword evidence="4" id="KW-0547">Nucleotide-binding</keyword>
<evidence type="ECO:0000259" key="10">
    <source>
        <dbReference type="PROSITE" id="PS51192"/>
    </source>
</evidence>
<keyword evidence="7" id="KW-0067">ATP-binding</keyword>
<evidence type="ECO:0000256" key="5">
    <source>
        <dbReference type="ARBA" id="ARBA00022801"/>
    </source>
</evidence>
<dbReference type="Pfam" id="PF00176">
    <property type="entry name" value="SNF2-rel_dom"/>
    <property type="match status" value="1"/>
</dbReference>
<dbReference type="GO" id="GO:0016787">
    <property type="term" value="F:hydrolase activity"/>
    <property type="evidence" value="ECO:0007669"/>
    <property type="project" value="UniProtKB-KW"/>
</dbReference>
<dbReference type="SUPFAM" id="SSF52540">
    <property type="entry name" value="P-loop containing nucleoside triphosphate hydrolases"/>
    <property type="match status" value="2"/>
</dbReference>
<dbReference type="PANTHER" id="PTHR45821">
    <property type="entry name" value="SNF2 DOMAIN-CONTAINING PROTEIN CLASSY 2-RELATED"/>
    <property type="match status" value="1"/>
</dbReference>
<keyword evidence="8" id="KW-0539">Nucleus</keyword>
<dbReference type="GO" id="GO:0004386">
    <property type="term" value="F:helicase activity"/>
    <property type="evidence" value="ECO:0007669"/>
    <property type="project" value="UniProtKB-KW"/>
</dbReference>
<evidence type="ECO:0000256" key="9">
    <source>
        <dbReference type="SAM" id="MobiDB-lite"/>
    </source>
</evidence>
<dbReference type="GO" id="GO:0005524">
    <property type="term" value="F:ATP binding"/>
    <property type="evidence" value="ECO:0007669"/>
    <property type="project" value="UniProtKB-KW"/>
</dbReference>
<feature type="compositionally biased region" description="Low complexity" evidence="9">
    <location>
        <begin position="982"/>
        <end position="992"/>
    </location>
</feature>
<dbReference type="SMART" id="SM00487">
    <property type="entry name" value="DEXDc"/>
    <property type="match status" value="1"/>
</dbReference>
<organism evidence="12 13">
    <name type="scientific">Linum tenue</name>
    <dbReference type="NCBI Taxonomy" id="586396"/>
    <lineage>
        <taxon>Eukaryota</taxon>
        <taxon>Viridiplantae</taxon>
        <taxon>Streptophyta</taxon>
        <taxon>Embryophyta</taxon>
        <taxon>Tracheophyta</taxon>
        <taxon>Spermatophyta</taxon>
        <taxon>Magnoliopsida</taxon>
        <taxon>eudicotyledons</taxon>
        <taxon>Gunneridae</taxon>
        <taxon>Pentapetalae</taxon>
        <taxon>rosids</taxon>
        <taxon>fabids</taxon>
        <taxon>Malpighiales</taxon>
        <taxon>Linaceae</taxon>
        <taxon>Linum</taxon>
    </lineage>
</organism>
<dbReference type="PROSITE" id="PS51192">
    <property type="entry name" value="HELICASE_ATP_BIND_1"/>
    <property type="match status" value="1"/>
</dbReference>
<evidence type="ECO:0000259" key="11">
    <source>
        <dbReference type="PROSITE" id="PS51194"/>
    </source>
</evidence>
<dbReference type="Gene3D" id="3.90.550.10">
    <property type="entry name" value="Spore Coat Polysaccharide Biosynthesis Protein SpsA, Chain A"/>
    <property type="match status" value="1"/>
</dbReference>
<dbReference type="PANTHER" id="PTHR45821:SF1">
    <property type="entry name" value="ATP-DEPENDENT HELICASE FAMILY PROTEIN-RELATED"/>
    <property type="match status" value="1"/>
</dbReference>
<feature type="domain" description="Helicase ATP-binding" evidence="10">
    <location>
        <begin position="360"/>
        <end position="538"/>
    </location>
</feature>
<feature type="region of interest" description="Disordered" evidence="9">
    <location>
        <begin position="938"/>
        <end position="1000"/>
    </location>
</feature>
<gene>
    <name evidence="12" type="ORF">LITE_LOCUS25630</name>
</gene>
<accession>A0AAV0LUW9</accession>
<feature type="compositionally biased region" description="Basic and acidic residues" evidence="9">
    <location>
        <begin position="194"/>
        <end position="212"/>
    </location>
</feature>
<dbReference type="Pfam" id="PF01501">
    <property type="entry name" value="Glyco_transf_8"/>
    <property type="match status" value="1"/>
</dbReference>
<protein>
    <submittedName>
        <fullName evidence="12">Uncharacterized protein</fullName>
    </submittedName>
</protein>
<dbReference type="InterPro" id="IPR049730">
    <property type="entry name" value="SNF2/RAD54-like_C"/>
</dbReference>
<dbReference type="GO" id="GO:0080188">
    <property type="term" value="P:gene silencing by siRNA-directed DNA methylation"/>
    <property type="evidence" value="ECO:0007669"/>
    <property type="project" value="InterPro"/>
</dbReference>
<evidence type="ECO:0000256" key="1">
    <source>
        <dbReference type="ARBA" id="ARBA00004123"/>
    </source>
</evidence>
<comment type="subcellular location">
    <subcellularLocation>
        <location evidence="1">Nucleus</location>
    </subcellularLocation>
</comment>
<feature type="compositionally biased region" description="Pro residues" evidence="9">
    <location>
        <begin position="956"/>
        <end position="965"/>
    </location>
</feature>
<dbReference type="InterPro" id="IPR029044">
    <property type="entry name" value="Nucleotide-diphossugar_trans"/>
</dbReference>
<feature type="domain" description="Helicase C-terminal" evidence="11">
    <location>
        <begin position="674"/>
        <end position="860"/>
    </location>
</feature>
<dbReference type="InterPro" id="IPR027417">
    <property type="entry name" value="P-loop_NTPase"/>
</dbReference>
<dbReference type="CDD" id="cd18793">
    <property type="entry name" value="SF2_C_SNF"/>
    <property type="match status" value="1"/>
</dbReference>
<dbReference type="InterPro" id="IPR044567">
    <property type="entry name" value="CLSY/DRD1"/>
</dbReference>